<accession>A0A3P3G723</accession>
<sequence>MPRSKSFALSLFVVCLLVGASFAGAASAHAKLVSATPAAGSMATPAPTELKLKFSEGVELKFTGVKVVGPKKDAVATGPATLDPKDNTLLIVPFKAALPDGKYTVDWHVLSTDGHKTKGSYSFQSMQ</sequence>
<feature type="domain" description="CopC" evidence="8">
    <location>
        <begin position="29"/>
        <end position="124"/>
    </location>
</feature>
<reference evidence="9 10" key="1">
    <citation type="submission" date="2018-11" db="EMBL/GenBank/DDBJ databases">
        <title>the genome of Mesorhizobium tamadayense DSM 28320.</title>
        <authorList>
            <person name="Gao J."/>
        </authorList>
    </citation>
    <scope>NUCLEOTIDE SEQUENCE [LARGE SCALE GENOMIC DNA]</scope>
    <source>
        <strain evidence="9 10">DSM 28320</strain>
    </source>
</reference>
<evidence type="ECO:0000256" key="5">
    <source>
        <dbReference type="ARBA" id="ARBA00022764"/>
    </source>
</evidence>
<evidence type="ECO:0000256" key="2">
    <source>
        <dbReference type="ARBA" id="ARBA00010509"/>
    </source>
</evidence>
<feature type="chain" id="PRO_5018325752" description="CopC domain-containing protein" evidence="7">
    <location>
        <begin position="26"/>
        <end position="127"/>
    </location>
</feature>
<dbReference type="InterPro" id="IPR047685">
    <property type="entry name" value="CopC-like"/>
</dbReference>
<dbReference type="Pfam" id="PF04234">
    <property type="entry name" value="CopC"/>
    <property type="match status" value="1"/>
</dbReference>
<dbReference type="GO" id="GO:0046688">
    <property type="term" value="P:response to copper ion"/>
    <property type="evidence" value="ECO:0007669"/>
    <property type="project" value="InterPro"/>
</dbReference>
<dbReference type="NCBIfam" id="NF033814">
    <property type="entry name" value="copper_CopC"/>
    <property type="match status" value="1"/>
</dbReference>
<comment type="caution">
    <text evidence="9">The sequence shown here is derived from an EMBL/GenBank/DDBJ whole genome shotgun (WGS) entry which is preliminary data.</text>
</comment>
<evidence type="ECO:0000259" key="8">
    <source>
        <dbReference type="Pfam" id="PF04234"/>
    </source>
</evidence>
<feature type="signal peptide" evidence="7">
    <location>
        <begin position="1"/>
        <end position="25"/>
    </location>
</feature>
<dbReference type="GO" id="GO:0005886">
    <property type="term" value="C:plasma membrane"/>
    <property type="evidence" value="ECO:0007669"/>
    <property type="project" value="TreeGrafter"/>
</dbReference>
<dbReference type="InterPro" id="IPR007348">
    <property type="entry name" value="CopC_dom"/>
</dbReference>
<evidence type="ECO:0000313" key="10">
    <source>
        <dbReference type="Proteomes" id="UP000273786"/>
    </source>
</evidence>
<dbReference type="SUPFAM" id="SSF81296">
    <property type="entry name" value="E set domains"/>
    <property type="match status" value="1"/>
</dbReference>
<evidence type="ECO:0000313" key="9">
    <source>
        <dbReference type="EMBL" id="RRI06537.1"/>
    </source>
</evidence>
<evidence type="ECO:0000256" key="3">
    <source>
        <dbReference type="ARBA" id="ARBA00022723"/>
    </source>
</evidence>
<comment type="similarity">
    <text evidence="2">Belongs to the CopC family.</text>
</comment>
<keyword evidence="6" id="KW-0186">Copper</keyword>
<dbReference type="GO" id="GO:0005507">
    <property type="term" value="F:copper ion binding"/>
    <property type="evidence" value="ECO:0007669"/>
    <property type="project" value="InterPro"/>
</dbReference>
<keyword evidence="10" id="KW-1185">Reference proteome</keyword>
<proteinExistence type="inferred from homology"/>
<protein>
    <recommendedName>
        <fullName evidence="8">CopC domain-containing protein</fullName>
    </recommendedName>
</protein>
<gene>
    <name evidence="9" type="ORF">EH240_04460</name>
</gene>
<evidence type="ECO:0000256" key="6">
    <source>
        <dbReference type="ARBA" id="ARBA00023008"/>
    </source>
</evidence>
<evidence type="ECO:0000256" key="4">
    <source>
        <dbReference type="ARBA" id="ARBA00022729"/>
    </source>
</evidence>
<keyword evidence="3" id="KW-0479">Metal-binding</keyword>
<dbReference type="GO" id="GO:0042597">
    <property type="term" value="C:periplasmic space"/>
    <property type="evidence" value="ECO:0007669"/>
    <property type="project" value="UniProtKB-SubCell"/>
</dbReference>
<dbReference type="InterPro" id="IPR014756">
    <property type="entry name" value="Ig_E-set"/>
</dbReference>
<dbReference type="InterPro" id="IPR014755">
    <property type="entry name" value="Cu-Rt/internalin_Ig-like"/>
</dbReference>
<dbReference type="OrthoDB" id="9796814at2"/>
<dbReference type="GO" id="GO:0006825">
    <property type="term" value="P:copper ion transport"/>
    <property type="evidence" value="ECO:0007669"/>
    <property type="project" value="InterPro"/>
</dbReference>
<dbReference type="Proteomes" id="UP000273786">
    <property type="component" value="Unassembled WGS sequence"/>
</dbReference>
<keyword evidence="5" id="KW-0574">Periplasm</keyword>
<evidence type="ECO:0000256" key="7">
    <source>
        <dbReference type="SAM" id="SignalP"/>
    </source>
</evidence>
<keyword evidence="4 7" id="KW-0732">Signal</keyword>
<dbReference type="AlphaFoldDB" id="A0A3P3G723"/>
<dbReference type="PANTHER" id="PTHR34820">
    <property type="entry name" value="INNER MEMBRANE PROTEIN YEBZ"/>
    <property type="match status" value="1"/>
</dbReference>
<dbReference type="Gene3D" id="2.60.40.1220">
    <property type="match status" value="1"/>
</dbReference>
<dbReference type="PANTHER" id="PTHR34820:SF4">
    <property type="entry name" value="INNER MEMBRANE PROTEIN YEBZ"/>
    <property type="match status" value="1"/>
</dbReference>
<comment type="subcellular location">
    <subcellularLocation>
        <location evidence="1">Periplasm</location>
    </subcellularLocation>
</comment>
<name>A0A3P3G723_9HYPH</name>
<evidence type="ECO:0000256" key="1">
    <source>
        <dbReference type="ARBA" id="ARBA00004418"/>
    </source>
</evidence>
<dbReference type="InterPro" id="IPR032694">
    <property type="entry name" value="CopC/D"/>
</dbReference>
<dbReference type="EMBL" id="RQXT01000003">
    <property type="protein sequence ID" value="RRI06537.1"/>
    <property type="molecule type" value="Genomic_DNA"/>
</dbReference>
<organism evidence="9 10">
    <name type="scientific">Mesorhizobium tamadayense</name>
    <dbReference type="NCBI Taxonomy" id="425306"/>
    <lineage>
        <taxon>Bacteria</taxon>
        <taxon>Pseudomonadati</taxon>
        <taxon>Pseudomonadota</taxon>
        <taxon>Alphaproteobacteria</taxon>
        <taxon>Hyphomicrobiales</taxon>
        <taxon>Phyllobacteriaceae</taxon>
        <taxon>Mesorhizobium</taxon>
    </lineage>
</organism>